<reference evidence="2" key="1">
    <citation type="submission" date="2019-02" db="EMBL/GenBank/DDBJ databases">
        <authorList>
            <person name="Pothier F.J."/>
        </authorList>
    </citation>
    <scope>NUCLEOTIDE SEQUENCE</scope>
    <source>
        <strain evidence="2">CI-1B</strain>
    </source>
</reference>
<name>A0A508SWD8_9BRAD</name>
<feature type="region of interest" description="Disordered" evidence="1">
    <location>
        <begin position="1"/>
        <end position="25"/>
    </location>
</feature>
<proteinExistence type="predicted"/>
<keyword evidence="3" id="KW-1185">Reference proteome</keyword>
<evidence type="ECO:0000313" key="3">
    <source>
        <dbReference type="Proteomes" id="UP000328092"/>
    </source>
</evidence>
<comment type="caution">
    <text evidence="2">The sequence shown here is derived from an EMBL/GenBank/DDBJ whole genome shotgun (WGS) entry which is preliminary data.</text>
</comment>
<organism evidence="2 3">
    <name type="scientific">Bradyrhizobium ivorense</name>
    <dbReference type="NCBI Taxonomy" id="2511166"/>
    <lineage>
        <taxon>Bacteria</taxon>
        <taxon>Pseudomonadati</taxon>
        <taxon>Pseudomonadota</taxon>
        <taxon>Alphaproteobacteria</taxon>
        <taxon>Hyphomicrobiales</taxon>
        <taxon>Nitrobacteraceae</taxon>
        <taxon>Bradyrhizobium</taxon>
    </lineage>
</organism>
<evidence type="ECO:0000313" key="2">
    <source>
        <dbReference type="EMBL" id="VIO65844.1"/>
    </source>
</evidence>
<dbReference type="EMBL" id="CAADFC020000004">
    <property type="protein sequence ID" value="VIO65844.1"/>
    <property type="molecule type" value="Genomic_DNA"/>
</dbReference>
<gene>
    <name evidence="2" type="ORF">CI1B_09520</name>
</gene>
<feature type="compositionally biased region" description="Basic and acidic residues" evidence="1">
    <location>
        <begin position="154"/>
        <end position="165"/>
    </location>
</feature>
<accession>A0A508SWD8</accession>
<feature type="region of interest" description="Disordered" evidence="1">
    <location>
        <begin position="145"/>
        <end position="165"/>
    </location>
</feature>
<evidence type="ECO:0000256" key="1">
    <source>
        <dbReference type="SAM" id="MobiDB-lite"/>
    </source>
</evidence>
<protein>
    <submittedName>
        <fullName evidence="2">Uncharacterized protein</fullName>
    </submittedName>
</protein>
<dbReference type="Proteomes" id="UP000328092">
    <property type="component" value="Unassembled WGS sequence"/>
</dbReference>
<sequence>MNRPPAGPCILRGSRSGASAPQGSRLRMTGNITGHSRDISCPSFALRSALSENRGRRECRVRAAPAVSRAWVEKETHTSIQVQRRQLRHSLRNGFTAYTCSPRRDRALLSPSRQRRLRVVQEDTNHWGVRPTRFHRPPGTFVSRAAAATASHRNTRDDREAPLNRMRRADYTLSCRSDKANYFRSRDLRCRATH</sequence>
<dbReference type="AlphaFoldDB" id="A0A508SWD8"/>